<proteinExistence type="inferred from homology"/>
<dbReference type="GO" id="GO:0003700">
    <property type="term" value="F:DNA-binding transcription factor activity"/>
    <property type="evidence" value="ECO:0007669"/>
    <property type="project" value="UniProtKB-UniRule"/>
</dbReference>
<dbReference type="InterPro" id="IPR000812">
    <property type="entry name" value="TFIIB"/>
</dbReference>
<dbReference type="SUPFAM" id="SSF47954">
    <property type="entry name" value="Cyclin-like"/>
    <property type="match status" value="2"/>
</dbReference>
<keyword evidence="12" id="KW-0396">Initiation factor</keyword>
<dbReference type="InterPro" id="IPR013150">
    <property type="entry name" value="TFIIB_cyclin"/>
</dbReference>
<dbReference type="InterPro" id="IPR013137">
    <property type="entry name" value="Znf_TFIIB"/>
</dbReference>
<dbReference type="FunFam" id="1.10.472.10:FF:000023">
    <property type="entry name" value="Transcription initiation factor IIB"/>
    <property type="match status" value="1"/>
</dbReference>
<name>A0A1J5TSC1_9ARCH</name>
<dbReference type="PROSITE" id="PS00782">
    <property type="entry name" value="TFIIB"/>
    <property type="match status" value="1"/>
</dbReference>
<dbReference type="InterPro" id="IPR013763">
    <property type="entry name" value="Cyclin-like_dom"/>
</dbReference>
<keyword evidence="7 9" id="KW-0804">Transcription</keyword>
<dbReference type="PANTHER" id="PTHR11618">
    <property type="entry name" value="TRANSCRIPTION INITIATION FACTOR IIB-RELATED"/>
    <property type="match status" value="1"/>
</dbReference>
<reference evidence="12 13" key="1">
    <citation type="submission" date="2016-08" db="EMBL/GenBank/DDBJ databases">
        <title>New Insights into Marine Group III Euryarchaeota, from dark to light.</title>
        <authorList>
            <person name="Haro-Moreno J.M."/>
            <person name="Rodriguez-Valera F."/>
            <person name="Lopez-Garcia P."/>
            <person name="Moreira D."/>
            <person name="Martin-Cuadrado A.B."/>
        </authorList>
    </citation>
    <scope>NUCLEOTIDE SEQUENCE [LARGE SCALE GENOMIC DNA]</scope>
    <source>
        <strain evidence="12">CG-Bathy1</strain>
    </source>
</reference>
<dbReference type="PROSITE" id="PS51134">
    <property type="entry name" value="ZF_TFIIB"/>
    <property type="match status" value="1"/>
</dbReference>
<dbReference type="PANTHER" id="PTHR11618:SF13">
    <property type="entry name" value="TRANSCRIPTION INITIATION FACTOR IIB"/>
    <property type="match status" value="1"/>
</dbReference>
<organism evidence="12 13">
    <name type="scientific">Marine Group III euryarchaeote CG-Bathy1</name>
    <dbReference type="NCBI Taxonomy" id="1889001"/>
    <lineage>
        <taxon>Archaea</taxon>
        <taxon>Methanobacteriati</taxon>
        <taxon>Thermoplasmatota</taxon>
        <taxon>Thermoplasmata</taxon>
        <taxon>Candidatus Thermoprofundales</taxon>
    </lineage>
</organism>
<gene>
    <name evidence="9 12" type="primary">tfb</name>
    <name evidence="12" type="ORF">BEU04_01405</name>
</gene>
<evidence type="ECO:0000313" key="13">
    <source>
        <dbReference type="Proteomes" id="UP000183815"/>
    </source>
</evidence>
<keyword evidence="6 9" id="KW-0805">Transcription regulation</keyword>
<dbReference type="CDD" id="cd20549">
    <property type="entry name" value="CYCLIN_TFIIB_archaea_like_rpt1"/>
    <property type="match status" value="1"/>
</dbReference>
<dbReference type="Pfam" id="PF00382">
    <property type="entry name" value="TFIIB"/>
    <property type="match status" value="2"/>
</dbReference>
<dbReference type="CDD" id="cd20550">
    <property type="entry name" value="CYCLIN_TFIIB_archaea_like_rpt2"/>
    <property type="match status" value="1"/>
</dbReference>
<evidence type="ECO:0000256" key="8">
    <source>
        <dbReference type="ARBA" id="ARBA00053882"/>
    </source>
</evidence>
<dbReference type="InterPro" id="IPR036915">
    <property type="entry name" value="Cyclin-like_sf"/>
</dbReference>
<dbReference type="GO" id="GO:0017025">
    <property type="term" value="F:TBP-class protein binding"/>
    <property type="evidence" value="ECO:0007669"/>
    <property type="project" value="InterPro"/>
</dbReference>
<comment type="function">
    <text evidence="8 9">Stabilizes TBP binding to an archaeal box-A promoter. Also responsible for recruiting RNA polymerase II to the pre-initiation complex (DNA-TBP-TFIIB).</text>
</comment>
<feature type="binding site" evidence="9">
    <location>
        <position position="43"/>
    </location>
    <ligand>
        <name>Zn(2+)</name>
        <dbReference type="ChEBI" id="CHEBI:29105"/>
    </ligand>
</feature>
<keyword evidence="9" id="KW-0479">Metal-binding</keyword>
<dbReference type="GO" id="GO:0003743">
    <property type="term" value="F:translation initiation factor activity"/>
    <property type="evidence" value="ECO:0007669"/>
    <property type="project" value="UniProtKB-KW"/>
</dbReference>
<dbReference type="InterPro" id="IPR023484">
    <property type="entry name" value="TFIIB_arc"/>
</dbReference>
<dbReference type="HAMAP" id="MF_00383">
    <property type="entry name" value="TF2B_arch"/>
    <property type="match status" value="1"/>
</dbReference>
<evidence type="ECO:0000256" key="9">
    <source>
        <dbReference type="HAMAP-Rule" id="MF_00383"/>
    </source>
</evidence>
<evidence type="ECO:0000259" key="11">
    <source>
        <dbReference type="PROSITE" id="PS51134"/>
    </source>
</evidence>
<feature type="binding site" evidence="9">
    <location>
        <position position="59"/>
    </location>
    <ligand>
        <name>Zn(2+)</name>
        <dbReference type="ChEBI" id="CHEBI:29105"/>
    </ligand>
</feature>
<evidence type="ECO:0000256" key="10">
    <source>
        <dbReference type="PROSITE-ProRule" id="PRU00469"/>
    </source>
</evidence>
<comment type="caution">
    <text evidence="12">The sequence shown here is derived from an EMBL/GenBank/DDBJ whole genome shotgun (WGS) entry which is preliminary data.</text>
</comment>
<evidence type="ECO:0000256" key="6">
    <source>
        <dbReference type="ARBA" id="ARBA00023015"/>
    </source>
</evidence>
<comment type="similarity">
    <text evidence="1 9">Belongs to the TFIIB family.</text>
</comment>
<feature type="binding site" evidence="9">
    <location>
        <position position="40"/>
    </location>
    <ligand>
        <name>Zn(2+)</name>
        <dbReference type="ChEBI" id="CHEBI:29105"/>
    </ligand>
</feature>
<accession>A0A1J5TSC1</accession>
<keyword evidence="12" id="KW-0648">Protein biosynthesis</keyword>
<feature type="binding site" evidence="9">
    <location>
        <position position="62"/>
    </location>
    <ligand>
        <name>Zn(2+)</name>
        <dbReference type="ChEBI" id="CHEBI:29105"/>
    </ligand>
</feature>
<dbReference type="GO" id="GO:0097550">
    <property type="term" value="C:transcription preinitiation complex"/>
    <property type="evidence" value="ECO:0007669"/>
    <property type="project" value="TreeGrafter"/>
</dbReference>
<evidence type="ECO:0000256" key="1">
    <source>
        <dbReference type="ARBA" id="ARBA00010857"/>
    </source>
</evidence>
<dbReference type="InterPro" id="IPR023486">
    <property type="entry name" value="TFIIB_CS"/>
</dbReference>
<dbReference type="Gene3D" id="1.10.472.170">
    <property type="match status" value="1"/>
</dbReference>
<protein>
    <recommendedName>
        <fullName evidence="2 9">Transcription initiation factor IIB</fullName>
        <shortName evidence="9">TFIIB</shortName>
    </recommendedName>
</protein>
<dbReference type="Pfam" id="PF08271">
    <property type="entry name" value="Zn_Ribbon_TF"/>
    <property type="match status" value="1"/>
</dbReference>
<dbReference type="PRINTS" id="PR00685">
    <property type="entry name" value="TIFACTORIIB"/>
</dbReference>
<sequence length="338" mass="38006">MLKLRANFYNRFPIGYYVEAQLMTKPEIAKDIELEEQIKCTECKSEHLVRDYQRGELTCRTCGLVIDENQIDQGPEWRAFDAEQNERRARGGSPMNPLVHDKGLSTDIAWSNRDSYGNVVPSKNRSQLYRMRKWQNRTRANNSADRNLALALNELNRLASKIGLQRQVRETAAMLYRKAVQKNLVRGRSIEGVAAATLYGACRQCEVPRTLDEITKASNATKKEVGRTYRYISRELGLNLMPASPVSYITRYSRELGLSGKVEDAAIKILQEATESELTSGRGPTGVAAAAIYLASVVYNQRKTQKAIADTVGVTEVTIRNRYKELTEYLSITAAVAA</sequence>
<dbReference type="SUPFAM" id="SSF57783">
    <property type="entry name" value="Zinc beta-ribbon"/>
    <property type="match status" value="1"/>
</dbReference>
<dbReference type="SMART" id="SM00385">
    <property type="entry name" value="CYCLIN"/>
    <property type="match status" value="2"/>
</dbReference>
<dbReference type="EMBL" id="MIYU01000012">
    <property type="protein sequence ID" value="OIR16620.1"/>
    <property type="molecule type" value="Genomic_DNA"/>
</dbReference>
<evidence type="ECO:0000256" key="7">
    <source>
        <dbReference type="ARBA" id="ARBA00023163"/>
    </source>
</evidence>
<dbReference type="GO" id="GO:0070897">
    <property type="term" value="P:transcription preinitiation complex assembly"/>
    <property type="evidence" value="ECO:0007669"/>
    <property type="project" value="InterPro"/>
</dbReference>
<feature type="domain" description="TFIIB-type" evidence="11">
    <location>
        <begin position="36"/>
        <end position="67"/>
    </location>
</feature>
<dbReference type="Proteomes" id="UP000183815">
    <property type="component" value="Unassembled WGS sequence"/>
</dbReference>
<dbReference type="AlphaFoldDB" id="A0A1J5TSC1"/>
<dbReference type="Gene3D" id="1.10.472.10">
    <property type="entry name" value="Cyclin-like"/>
    <property type="match status" value="1"/>
</dbReference>
<dbReference type="GO" id="GO:0008270">
    <property type="term" value="F:zinc ion binding"/>
    <property type="evidence" value="ECO:0007669"/>
    <property type="project" value="UniProtKB-UniRule"/>
</dbReference>
<dbReference type="NCBIfam" id="NF001658">
    <property type="entry name" value="PRK00423.1"/>
    <property type="match status" value="1"/>
</dbReference>
<evidence type="ECO:0000256" key="5">
    <source>
        <dbReference type="ARBA" id="ARBA00022833"/>
    </source>
</evidence>
<evidence type="ECO:0000256" key="3">
    <source>
        <dbReference type="ARBA" id="ARBA00022737"/>
    </source>
</evidence>
<keyword evidence="3 9" id="KW-0677">Repeat</keyword>
<keyword evidence="4 10" id="KW-0863">Zinc-finger</keyword>
<feature type="repeat" description="1" evidence="9">
    <location>
        <begin position="153"/>
        <end position="236"/>
    </location>
</feature>
<dbReference type="FunFam" id="1.10.472.170:FF:000001">
    <property type="entry name" value="Transcription initiation factor IIB"/>
    <property type="match status" value="1"/>
</dbReference>
<feature type="repeat" description="2" evidence="9">
    <location>
        <begin position="247"/>
        <end position="328"/>
    </location>
</feature>
<evidence type="ECO:0000256" key="4">
    <source>
        <dbReference type="ARBA" id="ARBA00022771"/>
    </source>
</evidence>
<evidence type="ECO:0000256" key="2">
    <source>
        <dbReference type="ARBA" id="ARBA00013932"/>
    </source>
</evidence>
<keyword evidence="5 9" id="KW-0862">Zinc</keyword>
<evidence type="ECO:0000313" key="12">
    <source>
        <dbReference type="EMBL" id="OIR16620.1"/>
    </source>
</evidence>